<dbReference type="HAMAP" id="MF_00675">
    <property type="entry name" value="UxaC"/>
    <property type="match status" value="1"/>
</dbReference>
<evidence type="ECO:0000256" key="3">
    <source>
        <dbReference type="ARBA" id="ARBA00008397"/>
    </source>
</evidence>
<evidence type="ECO:0000313" key="9">
    <source>
        <dbReference type="Proteomes" id="UP000242432"/>
    </source>
</evidence>
<dbReference type="PANTHER" id="PTHR30068">
    <property type="entry name" value="URONATE ISOMERASE"/>
    <property type="match status" value="1"/>
</dbReference>
<name>A0A1T4V4T5_9GAMM</name>
<dbReference type="Pfam" id="PF02614">
    <property type="entry name" value="UxaC"/>
    <property type="match status" value="1"/>
</dbReference>
<comment type="catalytic activity">
    <reaction evidence="1 7">
        <text>D-glucuronate = D-fructuronate</text>
        <dbReference type="Rhea" id="RHEA:13049"/>
        <dbReference type="ChEBI" id="CHEBI:58720"/>
        <dbReference type="ChEBI" id="CHEBI:59863"/>
        <dbReference type="EC" id="5.3.1.12"/>
    </reaction>
</comment>
<dbReference type="UniPathway" id="UPA00246"/>
<comment type="pathway">
    <text evidence="2 7">Carbohydrate metabolism; pentose and glucuronate interconversion.</text>
</comment>
<reference evidence="9" key="1">
    <citation type="submission" date="2017-02" db="EMBL/GenBank/DDBJ databases">
        <authorList>
            <person name="Varghese N."/>
            <person name="Submissions S."/>
        </authorList>
    </citation>
    <scope>NUCLEOTIDE SEQUENCE [LARGE SCALE GENOMIC DNA]</scope>
    <source>
        <strain evidence="9">DSM 3072</strain>
    </source>
</reference>
<dbReference type="GO" id="GO:0008880">
    <property type="term" value="F:glucuronate isomerase activity"/>
    <property type="evidence" value="ECO:0007669"/>
    <property type="project" value="UniProtKB-UniRule"/>
</dbReference>
<dbReference type="STRING" id="83771.SAMN02910357_01443"/>
<evidence type="ECO:0000256" key="2">
    <source>
        <dbReference type="ARBA" id="ARBA00004892"/>
    </source>
</evidence>
<dbReference type="RefSeq" id="WP_078928326.1">
    <property type="nucleotide sequence ID" value="NZ_FUXX01000009.1"/>
</dbReference>
<dbReference type="Gene3D" id="3.20.20.140">
    <property type="entry name" value="Metal-dependent hydrolases"/>
    <property type="match status" value="1"/>
</dbReference>
<organism evidence="8 9">
    <name type="scientific">Succinivibrio dextrinosolvens DSM 3072</name>
    <dbReference type="NCBI Taxonomy" id="1123324"/>
    <lineage>
        <taxon>Bacteria</taxon>
        <taxon>Pseudomonadati</taxon>
        <taxon>Pseudomonadota</taxon>
        <taxon>Gammaproteobacteria</taxon>
        <taxon>Aeromonadales</taxon>
        <taxon>Succinivibrionaceae</taxon>
        <taxon>Succinivibrio</taxon>
    </lineage>
</organism>
<dbReference type="AlphaFoldDB" id="A0A1T4V4T5"/>
<comment type="similarity">
    <text evidence="3 7">Belongs to the metallo-dependent hydrolases superfamily. Uronate isomerase family.</text>
</comment>
<evidence type="ECO:0000256" key="7">
    <source>
        <dbReference type="HAMAP-Rule" id="MF_00675"/>
    </source>
</evidence>
<proteinExistence type="inferred from homology"/>
<dbReference type="Gene3D" id="1.10.2020.10">
    <property type="entry name" value="uronate isomerase, domain 2, chain A"/>
    <property type="match status" value="1"/>
</dbReference>
<dbReference type="EC" id="5.3.1.12" evidence="4 7"/>
<accession>A0A1T4V4T5</accession>
<protein>
    <recommendedName>
        <fullName evidence="5 7">Uronate isomerase</fullName>
        <ecNumber evidence="4 7">5.3.1.12</ecNumber>
    </recommendedName>
    <alternativeName>
        <fullName evidence="7">Glucuronate isomerase</fullName>
    </alternativeName>
    <alternativeName>
        <fullName evidence="7">Uronic isomerase</fullName>
    </alternativeName>
</protein>
<evidence type="ECO:0000256" key="1">
    <source>
        <dbReference type="ARBA" id="ARBA00001165"/>
    </source>
</evidence>
<dbReference type="EMBL" id="FUXX01000009">
    <property type="protein sequence ID" value="SKA59999.1"/>
    <property type="molecule type" value="Genomic_DNA"/>
</dbReference>
<keyword evidence="9" id="KW-1185">Reference proteome</keyword>
<dbReference type="Proteomes" id="UP000242432">
    <property type="component" value="Unassembled WGS sequence"/>
</dbReference>
<dbReference type="GO" id="GO:0042840">
    <property type="term" value="P:D-glucuronate catabolic process"/>
    <property type="evidence" value="ECO:0007669"/>
    <property type="project" value="TreeGrafter"/>
</dbReference>
<dbReference type="NCBIfam" id="NF002794">
    <property type="entry name" value="PRK02925.1"/>
    <property type="match status" value="1"/>
</dbReference>
<keyword evidence="6 7" id="KW-0413">Isomerase</keyword>
<dbReference type="SUPFAM" id="SSF51556">
    <property type="entry name" value="Metallo-dependent hydrolases"/>
    <property type="match status" value="1"/>
</dbReference>
<dbReference type="GO" id="GO:0019698">
    <property type="term" value="P:D-galacturonate catabolic process"/>
    <property type="evidence" value="ECO:0007669"/>
    <property type="project" value="TreeGrafter"/>
</dbReference>
<evidence type="ECO:0000256" key="4">
    <source>
        <dbReference type="ARBA" id="ARBA00012546"/>
    </source>
</evidence>
<evidence type="ECO:0000313" key="8">
    <source>
        <dbReference type="EMBL" id="SKA59999.1"/>
    </source>
</evidence>
<gene>
    <name evidence="7" type="primary">uxaC</name>
    <name evidence="8" type="ORF">SAMN02745213_00781</name>
</gene>
<dbReference type="InterPro" id="IPR032466">
    <property type="entry name" value="Metal_Hydrolase"/>
</dbReference>
<evidence type="ECO:0000256" key="6">
    <source>
        <dbReference type="ARBA" id="ARBA00023235"/>
    </source>
</evidence>
<dbReference type="InterPro" id="IPR003766">
    <property type="entry name" value="Uronate_isomerase"/>
</dbReference>
<evidence type="ECO:0000256" key="5">
    <source>
        <dbReference type="ARBA" id="ARBA00020555"/>
    </source>
</evidence>
<comment type="catalytic activity">
    <reaction evidence="7">
        <text>aldehydo-D-galacturonate = keto-D-tagaturonate</text>
        <dbReference type="Rhea" id="RHEA:27702"/>
        <dbReference type="ChEBI" id="CHEBI:12952"/>
        <dbReference type="ChEBI" id="CHEBI:17886"/>
    </reaction>
</comment>
<sequence length="469" mass="54142">MKKFLDKDFMLENDTACRLYHEHAAKMPIIDYHCHINPQQIAENYKFRNITDAWLSGDHYKWRVMRSNGYPESQITGSESSDYEKFEAFAKSLPLAFANPMYHWTHLELQRYFDISTPLNERSCKEIWEKCNEKLASDNFRVRDIIRKSNVKLICTTDDPGDSLEWHKKIAADSSAPCKVLPAWRPDKAMKIEKPEFASYVEHISKLTGKKIDSCKAFFEAIDERMKFFNDMGCRAADHGIDYAYCKVVSDSELERIYEKGLANETLTSEEIEAYKSMILLHLAEGYTKYGWVMQIHYGAIRDPNSKMFKLLGSDTGFDYMGNRPCAEAIGILMNELTKRNALPKTIWYSLNPADNGPIATAIGAFQGPEAKGKIQQGAAWWFNDSYQGMVDQMTSFANLSVFGNFLGMLTDSRSFLSYTRHEYFRRIMCNFIGTYVEKGMYPEDMTFLGQMVEDISFNNTNRYFGFNV</sequence>
<dbReference type="PANTHER" id="PTHR30068:SF4">
    <property type="entry name" value="URONATE ISOMERASE"/>
    <property type="match status" value="1"/>
</dbReference>